<dbReference type="InterPro" id="IPR011527">
    <property type="entry name" value="ABC1_TM_dom"/>
</dbReference>
<keyword evidence="5 7" id="KW-1133">Transmembrane helix</keyword>
<dbReference type="InterPro" id="IPR036640">
    <property type="entry name" value="ABC1_TM_sf"/>
</dbReference>
<dbReference type="GO" id="GO:0005524">
    <property type="term" value="F:ATP binding"/>
    <property type="evidence" value="ECO:0007669"/>
    <property type="project" value="UniProtKB-KW"/>
</dbReference>
<evidence type="ECO:0000259" key="9">
    <source>
        <dbReference type="PROSITE" id="PS50929"/>
    </source>
</evidence>
<proteinExistence type="predicted"/>
<dbReference type="GO" id="GO:0016887">
    <property type="term" value="F:ATP hydrolysis activity"/>
    <property type="evidence" value="ECO:0007669"/>
    <property type="project" value="InterPro"/>
</dbReference>
<dbReference type="Pfam" id="PF00664">
    <property type="entry name" value="ABC_membrane"/>
    <property type="match status" value="1"/>
</dbReference>
<evidence type="ECO:0000256" key="2">
    <source>
        <dbReference type="ARBA" id="ARBA00022692"/>
    </source>
</evidence>
<dbReference type="InterPro" id="IPR039421">
    <property type="entry name" value="Type_1_exporter"/>
</dbReference>
<dbReference type="EMBL" id="BMJT01000003">
    <property type="protein sequence ID" value="GGG19229.1"/>
    <property type="molecule type" value="Genomic_DNA"/>
</dbReference>
<gene>
    <name evidence="10" type="primary">cydC</name>
    <name evidence="10" type="ORF">GCM10007425_12180</name>
</gene>
<dbReference type="GO" id="GO:0005886">
    <property type="term" value="C:plasma membrane"/>
    <property type="evidence" value="ECO:0007669"/>
    <property type="project" value="UniProtKB-SubCell"/>
</dbReference>
<dbReference type="GO" id="GO:0034040">
    <property type="term" value="F:ATPase-coupled lipid transmembrane transporter activity"/>
    <property type="evidence" value="ECO:0007669"/>
    <property type="project" value="TreeGrafter"/>
</dbReference>
<dbReference type="RefSeq" id="WP_188614134.1">
    <property type="nucleotide sequence ID" value="NZ_BMJT01000003.1"/>
</dbReference>
<feature type="transmembrane region" description="Helical" evidence="7">
    <location>
        <begin position="235"/>
        <end position="260"/>
    </location>
</feature>
<dbReference type="CDD" id="cd18584">
    <property type="entry name" value="ABC_6TM_AarD_CydD"/>
    <property type="match status" value="1"/>
</dbReference>
<dbReference type="InterPro" id="IPR003593">
    <property type="entry name" value="AAA+_ATPase"/>
</dbReference>
<dbReference type="SUPFAM" id="SSF90123">
    <property type="entry name" value="ABC transporter transmembrane region"/>
    <property type="match status" value="1"/>
</dbReference>
<keyword evidence="3" id="KW-0547">Nucleotide-binding</keyword>
<dbReference type="InterPro" id="IPR003439">
    <property type="entry name" value="ABC_transporter-like_ATP-bd"/>
</dbReference>
<feature type="domain" description="ABC transmembrane type-1" evidence="9">
    <location>
        <begin position="18"/>
        <end position="298"/>
    </location>
</feature>
<evidence type="ECO:0000259" key="8">
    <source>
        <dbReference type="PROSITE" id="PS50893"/>
    </source>
</evidence>
<keyword evidence="6 7" id="KW-0472">Membrane</keyword>
<keyword evidence="4 10" id="KW-0067">ATP-binding</keyword>
<reference evidence="10" key="1">
    <citation type="journal article" date="2014" name="Int. J. Syst. Evol. Microbiol.">
        <title>Complete genome sequence of Corynebacterium casei LMG S-19264T (=DSM 44701T), isolated from a smear-ripened cheese.</title>
        <authorList>
            <consortium name="US DOE Joint Genome Institute (JGI-PGF)"/>
            <person name="Walter F."/>
            <person name="Albersmeier A."/>
            <person name="Kalinowski J."/>
            <person name="Ruckert C."/>
        </authorList>
    </citation>
    <scope>NUCLEOTIDE SEQUENCE</scope>
    <source>
        <strain evidence="10">CGMCC 1.15760</strain>
    </source>
</reference>
<sequence length="565" mass="63368">MDKQLLQYEGSKKVFLQIGVITALQAVAIVMQAIYLAKAITQMFHGAPSKTALMSFAIFLLAFTIRHALQWAKERIAQHYSEQVAEQYRERLLTAIFAQGPYQASQYGTGSLLTLVLEGIPKFKTYVQLFIPRMLAMVIIPTAIVLYVLTQDMISGITLIIVLPVLIIFLILIGIVSKNKINAQMETYRLLSRHFVDSLRGLVTLKYLGKSKGHRDAIATVSNKYRIATNYALRYAFLSSFALEFFASLSVALVAVGLGYRLIEGMVFLEMALTVLILAPEYFMPVRELGNDFHATKDGQDAAKEFEKILQQQQPELAIQMPKWQVNDTLTLQHVSLEGRLKELEATIGHNERIGIVGSSGAGKSSLIALLAGNIKPSEGQFLWRGQTYDTLTTPDWRKQLSYIPQHTTIFAMTLRDNIRFYAPHATDEEVLAAIQQVGLSPLVKRFPNGLSEAIGQGGRTLSGGEEQRVALARALLQQQAILLFDEPTAHLDIETEHDIKQIMLSLFEERTVIFATHRLHWMPHMDKIIVLEEGHIVEIGSHEALIKRNGAYVKLRQAQRGEVE</sequence>
<name>A0A917LG05_9BACI</name>
<dbReference type="SMART" id="SM00382">
    <property type="entry name" value="AAA"/>
    <property type="match status" value="1"/>
</dbReference>
<organism evidence="10 11">
    <name type="scientific">Lysinibacillus alkalisoli</name>
    <dbReference type="NCBI Taxonomy" id="1911548"/>
    <lineage>
        <taxon>Bacteria</taxon>
        <taxon>Bacillati</taxon>
        <taxon>Bacillota</taxon>
        <taxon>Bacilli</taxon>
        <taxon>Bacillales</taxon>
        <taxon>Bacillaceae</taxon>
        <taxon>Lysinibacillus</taxon>
    </lineage>
</organism>
<dbReference type="PROSITE" id="PS50929">
    <property type="entry name" value="ABC_TM1F"/>
    <property type="match status" value="1"/>
</dbReference>
<comment type="subcellular location">
    <subcellularLocation>
        <location evidence="1">Cell membrane</location>
        <topology evidence="1">Multi-pass membrane protein</topology>
    </subcellularLocation>
</comment>
<dbReference type="Gene3D" id="3.40.50.300">
    <property type="entry name" value="P-loop containing nucleotide triphosphate hydrolases"/>
    <property type="match status" value="1"/>
</dbReference>
<evidence type="ECO:0000313" key="11">
    <source>
        <dbReference type="Proteomes" id="UP000616608"/>
    </source>
</evidence>
<feature type="transmembrane region" description="Helical" evidence="7">
    <location>
        <begin position="52"/>
        <end position="69"/>
    </location>
</feature>
<evidence type="ECO:0000256" key="1">
    <source>
        <dbReference type="ARBA" id="ARBA00004651"/>
    </source>
</evidence>
<dbReference type="PROSITE" id="PS50893">
    <property type="entry name" value="ABC_TRANSPORTER_2"/>
    <property type="match status" value="1"/>
</dbReference>
<dbReference type="SUPFAM" id="SSF52540">
    <property type="entry name" value="P-loop containing nucleoside triphosphate hydrolases"/>
    <property type="match status" value="1"/>
</dbReference>
<dbReference type="GO" id="GO:0140359">
    <property type="term" value="F:ABC-type transporter activity"/>
    <property type="evidence" value="ECO:0007669"/>
    <property type="project" value="InterPro"/>
</dbReference>
<evidence type="ECO:0000256" key="4">
    <source>
        <dbReference type="ARBA" id="ARBA00022840"/>
    </source>
</evidence>
<feature type="transmembrane region" description="Helical" evidence="7">
    <location>
        <begin position="130"/>
        <end position="150"/>
    </location>
</feature>
<evidence type="ECO:0000256" key="6">
    <source>
        <dbReference type="ARBA" id="ARBA00023136"/>
    </source>
</evidence>
<accession>A0A917LG05</accession>
<feature type="transmembrane region" description="Helical" evidence="7">
    <location>
        <begin position="14"/>
        <end position="37"/>
    </location>
</feature>
<dbReference type="AlphaFoldDB" id="A0A917LG05"/>
<dbReference type="NCBIfam" id="TIGR02857">
    <property type="entry name" value="CydD"/>
    <property type="match status" value="1"/>
</dbReference>
<dbReference type="PANTHER" id="PTHR24221">
    <property type="entry name" value="ATP-BINDING CASSETTE SUB-FAMILY B"/>
    <property type="match status" value="1"/>
</dbReference>
<dbReference type="InterPro" id="IPR027417">
    <property type="entry name" value="P-loop_NTPase"/>
</dbReference>
<keyword evidence="11" id="KW-1185">Reference proteome</keyword>
<reference evidence="10" key="2">
    <citation type="submission" date="2020-09" db="EMBL/GenBank/DDBJ databases">
        <authorList>
            <person name="Sun Q."/>
            <person name="Zhou Y."/>
        </authorList>
    </citation>
    <scope>NUCLEOTIDE SEQUENCE</scope>
    <source>
        <strain evidence="10">CGMCC 1.15760</strain>
    </source>
</reference>
<evidence type="ECO:0000256" key="5">
    <source>
        <dbReference type="ARBA" id="ARBA00022989"/>
    </source>
</evidence>
<comment type="caution">
    <text evidence="10">The sequence shown here is derived from an EMBL/GenBank/DDBJ whole genome shotgun (WGS) entry which is preliminary data.</text>
</comment>
<feature type="transmembrane region" description="Helical" evidence="7">
    <location>
        <begin position="156"/>
        <end position="176"/>
    </location>
</feature>
<dbReference type="Proteomes" id="UP000616608">
    <property type="component" value="Unassembled WGS sequence"/>
</dbReference>
<evidence type="ECO:0000256" key="7">
    <source>
        <dbReference type="SAM" id="Phobius"/>
    </source>
</evidence>
<dbReference type="PANTHER" id="PTHR24221:SF614">
    <property type="entry name" value="GLUTATHIONE_L-CYSTEINE TRANSPORT SYSTEM ATP-BINDING_PERMEASE PROTEIN CYDC"/>
    <property type="match status" value="1"/>
</dbReference>
<dbReference type="GO" id="GO:0042883">
    <property type="term" value="P:cysteine transport"/>
    <property type="evidence" value="ECO:0007669"/>
    <property type="project" value="InterPro"/>
</dbReference>
<protein>
    <submittedName>
        <fullName evidence="10">ATP-binding/permease protein CydC</fullName>
    </submittedName>
</protein>
<evidence type="ECO:0000256" key="3">
    <source>
        <dbReference type="ARBA" id="ARBA00022741"/>
    </source>
</evidence>
<dbReference type="Gene3D" id="1.20.1560.10">
    <property type="entry name" value="ABC transporter type 1, transmembrane domain"/>
    <property type="match status" value="1"/>
</dbReference>
<evidence type="ECO:0000313" key="10">
    <source>
        <dbReference type="EMBL" id="GGG19229.1"/>
    </source>
</evidence>
<keyword evidence="2 7" id="KW-0812">Transmembrane</keyword>
<dbReference type="Pfam" id="PF00005">
    <property type="entry name" value="ABC_tran"/>
    <property type="match status" value="1"/>
</dbReference>
<feature type="domain" description="ABC transporter" evidence="8">
    <location>
        <begin position="324"/>
        <end position="559"/>
    </location>
</feature>
<dbReference type="InterPro" id="IPR014216">
    <property type="entry name" value="ABC_transptr_CydD"/>
</dbReference>